<gene>
    <name evidence="4" type="ORF">PHYEVI_LOCUS8381</name>
</gene>
<dbReference type="AlphaFoldDB" id="A0A9N9TT91"/>
<keyword evidence="1" id="KW-0645">Protease</keyword>
<dbReference type="InterPro" id="IPR002933">
    <property type="entry name" value="Peptidase_M20"/>
</dbReference>
<accession>A0A9N9TT91</accession>
<evidence type="ECO:0000256" key="3">
    <source>
        <dbReference type="ARBA" id="ARBA00022801"/>
    </source>
</evidence>
<evidence type="ECO:0008006" key="6">
    <source>
        <dbReference type="Google" id="ProtNLM"/>
    </source>
</evidence>
<protein>
    <recommendedName>
        <fullName evidence="6">Cytosolic non-specific dipeptidase</fullName>
    </recommendedName>
</protein>
<dbReference type="GO" id="GO:0008233">
    <property type="term" value="F:peptidase activity"/>
    <property type="evidence" value="ECO:0007669"/>
    <property type="project" value="UniProtKB-KW"/>
</dbReference>
<evidence type="ECO:0000313" key="5">
    <source>
        <dbReference type="Proteomes" id="UP001153712"/>
    </source>
</evidence>
<keyword evidence="2" id="KW-0479">Metal-binding</keyword>
<dbReference type="OrthoDB" id="7832001at2759"/>
<dbReference type="GO" id="GO:0046872">
    <property type="term" value="F:metal ion binding"/>
    <property type="evidence" value="ECO:0007669"/>
    <property type="project" value="UniProtKB-KW"/>
</dbReference>
<dbReference type="EMBL" id="OU900098">
    <property type="protein sequence ID" value="CAG9862058.1"/>
    <property type="molecule type" value="Genomic_DNA"/>
</dbReference>
<dbReference type="Gene3D" id="3.40.630.10">
    <property type="entry name" value="Zn peptidases"/>
    <property type="match status" value="1"/>
</dbReference>
<proteinExistence type="predicted"/>
<dbReference type="Pfam" id="PF01546">
    <property type="entry name" value="Peptidase_M20"/>
    <property type="match status" value="1"/>
</dbReference>
<dbReference type="Gene3D" id="3.30.70.360">
    <property type="match status" value="1"/>
</dbReference>
<dbReference type="Proteomes" id="UP001153712">
    <property type="component" value="Chromosome 5"/>
</dbReference>
<evidence type="ECO:0000256" key="1">
    <source>
        <dbReference type="ARBA" id="ARBA00022670"/>
    </source>
</evidence>
<name>A0A9N9TT91_PHYSR</name>
<evidence type="ECO:0000256" key="2">
    <source>
        <dbReference type="ARBA" id="ARBA00022723"/>
    </source>
</evidence>
<dbReference type="PANTHER" id="PTHR43270">
    <property type="entry name" value="BETA-ALA-HIS DIPEPTIDASE"/>
    <property type="match status" value="1"/>
</dbReference>
<evidence type="ECO:0000313" key="4">
    <source>
        <dbReference type="EMBL" id="CAG9862058.1"/>
    </source>
</evidence>
<keyword evidence="5" id="KW-1185">Reference proteome</keyword>
<dbReference type="GO" id="GO:0006508">
    <property type="term" value="P:proteolysis"/>
    <property type="evidence" value="ECO:0007669"/>
    <property type="project" value="UniProtKB-KW"/>
</dbReference>
<sequence length="505" mass="58116">MVYPHAYRMEHTETNTSNNMYGLHAISQSKKIKIPPELLKLLQTIDSMKEKFMQNLAKAIEIKSVGPNLLFRNDVQKMVMFVEEWLKVLGMKHEVFNIGTYTVEGKKCRLPPVILASLGNDPNKRTICAYVHVDVPDPKFQKWDTDPWKLTVKDGKLYGNGTGCGKGPLMCWLHALLTFKMNKMPLPVNFRMCIEMMGHANSQGFGAFCSTKKQDFFNHVDFVVQIDGEWIGHKVPCIIFGTVGNIHMEMTMEGDSIETMKSDMNTIFDSMVNERMEIQIPHYSDSVEQIGPDEEMIYAKIDEFDPEEIRESLPPHKRSWDRVRLLINMWRLPSVMLDKIEECTCPNREKKMIRRHFILKIVPRQTLDYVKELVVKHVQRITKEKNLKNKANLKIISAGKPWVENINSSCYSTAKKAILQITKMEPFLIREQVSRETTNVFDSGLEKKLVILPICARGSNLGQANEHISSRCYQEAIKVLVAYMFQVASLKTKKNVKAKSDKPKK</sequence>
<keyword evidence="3" id="KW-0378">Hydrolase</keyword>
<dbReference type="PANTHER" id="PTHR43270:SF4">
    <property type="entry name" value="CARNOSINE DIPEPTIDASE 2, ISOFORM A"/>
    <property type="match status" value="1"/>
</dbReference>
<dbReference type="SUPFAM" id="SSF53187">
    <property type="entry name" value="Zn-dependent exopeptidases"/>
    <property type="match status" value="1"/>
</dbReference>
<organism evidence="4 5">
    <name type="scientific">Phyllotreta striolata</name>
    <name type="common">Striped flea beetle</name>
    <name type="synonym">Crioceris striolata</name>
    <dbReference type="NCBI Taxonomy" id="444603"/>
    <lineage>
        <taxon>Eukaryota</taxon>
        <taxon>Metazoa</taxon>
        <taxon>Ecdysozoa</taxon>
        <taxon>Arthropoda</taxon>
        <taxon>Hexapoda</taxon>
        <taxon>Insecta</taxon>
        <taxon>Pterygota</taxon>
        <taxon>Neoptera</taxon>
        <taxon>Endopterygota</taxon>
        <taxon>Coleoptera</taxon>
        <taxon>Polyphaga</taxon>
        <taxon>Cucujiformia</taxon>
        <taxon>Chrysomeloidea</taxon>
        <taxon>Chrysomelidae</taxon>
        <taxon>Galerucinae</taxon>
        <taxon>Alticini</taxon>
        <taxon>Phyllotreta</taxon>
    </lineage>
</organism>
<dbReference type="InterPro" id="IPR051458">
    <property type="entry name" value="Cyt/Met_Dipeptidase"/>
</dbReference>
<reference evidence="4" key="1">
    <citation type="submission" date="2022-01" db="EMBL/GenBank/DDBJ databases">
        <authorList>
            <person name="King R."/>
        </authorList>
    </citation>
    <scope>NUCLEOTIDE SEQUENCE</scope>
</reference>